<organism evidence="1 2">
    <name type="scientific">Marilutibacter maris</name>
    <dbReference type="NCBI Taxonomy" id="1605891"/>
    <lineage>
        <taxon>Bacteria</taxon>
        <taxon>Pseudomonadati</taxon>
        <taxon>Pseudomonadota</taxon>
        <taxon>Gammaproteobacteria</taxon>
        <taxon>Lysobacterales</taxon>
        <taxon>Lysobacteraceae</taxon>
        <taxon>Marilutibacter</taxon>
    </lineage>
</organism>
<gene>
    <name evidence="1" type="ORF">C9I47_3157</name>
</gene>
<name>A0A2U9T8B8_9GAMM</name>
<proteinExistence type="predicted"/>
<dbReference type="KEGG" id="lmb:C9I47_3157"/>
<evidence type="ECO:0000313" key="2">
    <source>
        <dbReference type="Proteomes" id="UP000249447"/>
    </source>
</evidence>
<sequence length="179" mass="18996">MLSGAALVASPAVLADDKDATDAALIARAMSAGPMQIAAQAKIMDHDGKVLREGSNGWTCMPSMGPGMDVPMCNDATWMAFMQAFAHRQAPDPVSVGISYMFGGDIATNNDDPFDTTQDPGEPWVTEGPHIMVIVPDPESSLKDMTNDPNAGGPYVMYKNTPYAHIMIPTGPRPVATEK</sequence>
<accession>A0A2U9T8B8</accession>
<keyword evidence="2" id="KW-1185">Reference proteome</keyword>
<evidence type="ECO:0000313" key="1">
    <source>
        <dbReference type="EMBL" id="AWV08821.1"/>
    </source>
</evidence>
<reference evidence="1 2" key="1">
    <citation type="submission" date="2018-05" db="EMBL/GenBank/DDBJ databases">
        <title>The complete genome of Lysobacter maris HZ9B, a marine bacterium antagonistic against terrestrial plant pathogens.</title>
        <authorList>
            <person name="Zhang X.-Q."/>
        </authorList>
    </citation>
    <scope>NUCLEOTIDE SEQUENCE [LARGE SCALE GENOMIC DNA]</scope>
    <source>
        <strain evidence="1 2">HZ9B</strain>
    </source>
</reference>
<dbReference type="Proteomes" id="UP000249447">
    <property type="component" value="Chromosome"/>
</dbReference>
<protein>
    <submittedName>
        <fullName evidence="1">Uncharacterized protein</fullName>
    </submittedName>
</protein>
<dbReference type="EMBL" id="CP029843">
    <property type="protein sequence ID" value="AWV08821.1"/>
    <property type="molecule type" value="Genomic_DNA"/>
</dbReference>
<dbReference type="AlphaFoldDB" id="A0A2U9T8B8"/>